<dbReference type="Gene3D" id="2.160.10.10">
    <property type="entry name" value="Hexapeptide repeat proteins"/>
    <property type="match status" value="1"/>
</dbReference>
<evidence type="ECO:0000313" key="5">
    <source>
        <dbReference type="Proteomes" id="UP000602759"/>
    </source>
</evidence>
<dbReference type="PANTHER" id="PTHR23416:SF23">
    <property type="entry name" value="ACETYLTRANSFERASE C18B11.09C-RELATED"/>
    <property type="match status" value="1"/>
</dbReference>
<organism evidence="4 5">
    <name type="scientific">Sphingobacterium micropteri</name>
    <dbReference type="NCBI Taxonomy" id="2763501"/>
    <lineage>
        <taxon>Bacteria</taxon>
        <taxon>Pseudomonadati</taxon>
        <taxon>Bacteroidota</taxon>
        <taxon>Sphingobacteriia</taxon>
        <taxon>Sphingobacteriales</taxon>
        <taxon>Sphingobacteriaceae</taxon>
        <taxon>Sphingobacterium</taxon>
    </lineage>
</organism>
<dbReference type="InterPro" id="IPR051159">
    <property type="entry name" value="Hexapeptide_acetyltransf"/>
</dbReference>
<evidence type="ECO:0000256" key="2">
    <source>
        <dbReference type="ARBA" id="ARBA00022679"/>
    </source>
</evidence>
<evidence type="ECO:0000256" key="1">
    <source>
        <dbReference type="ARBA" id="ARBA00007274"/>
    </source>
</evidence>
<keyword evidence="3" id="KW-1133">Transmembrane helix</keyword>
<protein>
    <submittedName>
        <fullName evidence="4">Colanic acid biosynthesis acetyltransferase WcaF</fullName>
    </submittedName>
</protein>
<keyword evidence="3" id="KW-0812">Transmembrane</keyword>
<evidence type="ECO:0000313" key="4">
    <source>
        <dbReference type="EMBL" id="MBD1431820.1"/>
    </source>
</evidence>
<dbReference type="CDD" id="cd05825">
    <property type="entry name" value="LbH_wcaF_like"/>
    <property type="match status" value="1"/>
</dbReference>
<sequence>MKHVDLSTYNNDFYRPGNRLKVIVWYFFNVLFFINPLNPSSYIKVLLLRSFGAKIGKGVTIKPGVNIKYPWKLKIGDHVWIGEKVWIDNLADVIIMDNVCVSQGAMLLCGNHNYKKTSFDLIVGSITLETGSWVGAKAVVCPNVTVAEHSIIAVNSVLNRSSEKFGIYQGNPALKIRVRFIN</sequence>
<dbReference type="EMBL" id="JACOIK010000002">
    <property type="protein sequence ID" value="MBD1431820.1"/>
    <property type="molecule type" value="Genomic_DNA"/>
</dbReference>
<dbReference type="Proteomes" id="UP000602759">
    <property type="component" value="Unassembled WGS sequence"/>
</dbReference>
<dbReference type="InterPro" id="IPR011004">
    <property type="entry name" value="Trimer_LpxA-like_sf"/>
</dbReference>
<evidence type="ECO:0000256" key="3">
    <source>
        <dbReference type="SAM" id="Phobius"/>
    </source>
</evidence>
<proteinExistence type="inferred from homology"/>
<keyword evidence="5" id="KW-1185">Reference proteome</keyword>
<dbReference type="RefSeq" id="WP_190992842.1">
    <property type="nucleotide sequence ID" value="NZ_JACOIK010000002.1"/>
</dbReference>
<name>A0ABR7YKG1_9SPHI</name>
<dbReference type="SUPFAM" id="SSF51161">
    <property type="entry name" value="Trimeric LpxA-like enzymes"/>
    <property type="match status" value="1"/>
</dbReference>
<comment type="similarity">
    <text evidence="1">Belongs to the transferase hexapeptide repeat family.</text>
</comment>
<reference evidence="4 5" key="1">
    <citation type="submission" date="2020-08" db="EMBL/GenBank/DDBJ databases">
        <title>Sphingobacterium sp. DN00404 isolated from aquaculture water.</title>
        <authorList>
            <person name="Zhang M."/>
        </authorList>
    </citation>
    <scope>NUCLEOTIDE SEQUENCE [LARGE SCALE GENOMIC DNA]</scope>
    <source>
        <strain evidence="4 5">DN00404</strain>
    </source>
</reference>
<keyword evidence="3" id="KW-0472">Membrane</keyword>
<keyword evidence="2" id="KW-0808">Transferase</keyword>
<gene>
    <name evidence="4" type="primary">wcaF</name>
    <name evidence="4" type="ORF">H8B06_03200</name>
</gene>
<accession>A0ABR7YKG1</accession>
<dbReference type="PANTHER" id="PTHR23416">
    <property type="entry name" value="SIALIC ACID SYNTHASE-RELATED"/>
    <property type="match status" value="1"/>
</dbReference>
<comment type="caution">
    <text evidence="4">The sequence shown here is derived from an EMBL/GenBank/DDBJ whole genome shotgun (WGS) entry which is preliminary data.</text>
</comment>
<dbReference type="NCBIfam" id="NF007797">
    <property type="entry name" value="PRK10502.1"/>
    <property type="match status" value="1"/>
</dbReference>
<feature type="transmembrane region" description="Helical" evidence="3">
    <location>
        <begin position="23"/>
        <end position="47"/>
    </location>
</feature>